<reference evidence="3 4" key="1">
    <citation type="submission" date="2022-05" db="EMBL/GenBank/DDBJ databases">
        <authorList>
            <consortium name="Genoscope - CEA"/>
            <person name="William W."/>
        </authorList>
    </citation>
    <scope>NUCLEOTIDE SEQUENCE [LARGE SCALE GENOMIC DNA]</scope>
</reference>
<feature type="domain" description="Tubulin epsilon and delta complex protein 1" evidence="2">
    <location>
        <begin position="77"/>
        <end position="256"/>
    </location>
</feature>
<evidence type="ECO:0000259" key="2">
    <source>
        <dbReference type="Pfam" id="PF14970"/>
    </source>
</evidence>
<dbReference type="Proteomes" id="UP001159427">
    <property type="component" value="Unassembled WGS sequence"/>
</dbReference>
<dbReference type="InterPro" id="IPR043535">
    <property type="entry name" value="TEDC1"/>
</dbReference>
<name>A0ABN8LET9_9CNID</name>
<dbReference type="PANTHER" id="PTHR35076:SF1">
    <property type="entry name" value="TUBULIN EPSILON AND DELTA COMPLEX PROTEIN 1"/>
    <property type="match status" value="1"/>
</dbReference>
<sequence length="448" mass="51620">MAQIRETIEALCTVLNTHCPGKISAESFRLAKFDKKEATDSLWMTLHTVLTAESLKPSDQRHHNVAKFCKHVMFHKGYRVNEFFQLPEDMSYGSRELMLALGWLMAKEDVVTKFINKLKPLIFEDPPVDFSLFQKIPLPLAPDHLTEKPTKKDCDAVDVADRLILKYNRLDSSLKNLLASRSEYTKIVCKLHSIPKAAKSHSSSHFSTQDVYFMRHPREMEKYQQRLEWFCSYAKALVSWSANELTFWKWMESVLDAKIQNATEMEQGIENTNRFPDNQLFKPSSTLQKAKERQVELSQILNAQEPVYRKVSKRWKKIKASLQSSEEGHEKLAEILSSLNKELFEEFKEVQKSSTSTSSQDKCENLKSKDSSLCFKKLTQGDLKTGQASKEVIKKSMASEEIERLKQRKQVLEMKLRSLQDSQKAKLFEISQAHPSLVCISPKMGNTL</sequence>
<accession>A0ABN8LET9</accession>
<gene>
    <name evidence="3" type="ORF">PEVE_00028757</name>
</gene>
<dbReference type="EMBL" id="CALNXI010000004">
    <property type="protein sequence ID" value="CAH3013979.1"/>
    <property type="molecule type" value="Genomic_DNA"/>
</dbReference>
<protein>
    <recommendedName>
        <fullName evidence="2">Tubulin epsilon and delta complex protein 1 domain-containing protein</fullName>
    </recommendedName>
</protein>
<evidence type="ECO:0000313" key="3">
    <source>
        <dbReference type="EMBL" id="CAH3013979.1"/>
    </source>
</evidence>
<evidence type="ECO:0000313" key="4">
    <source>
        <dbReference type="Proteomes" id="UP001159427"/>
    </source>
</evidence>
<keyword evidence="1" id="KW-0175">Coiled coil</keyword>
<organism evidence="3 4">
    <name type="scientific">Porites evermanni</name>
    <dbReference type="NCBI Taxonomy" id="104178"/>
    <lineage>
        <taxon>Eukaryota</taxon>
        <taxon>Metazoa</taxon>
        <taxon>Cnidaria</taxon>
        <taxon>Anthozoa</taxon>
        <taxon>Hexacorallia</taxon>
        <taxon>Scleractinia</taxon>
        <taxon>Fungiina</taxon>
        <taxon>Poritidae</taxon>
        <taxon>Porites</taxon>
    </lineage>
</organism>
<proteinExistence type="predicted"/>
<dbReference type="PANTHER" id="PTHR35076">
    <property type="entry name" value="TUBULIN EPSILON AND DELTA COMPLEX PROTEIN 1"/>
    <property type="match status" value="1"/>
</dbReference>
<dbReference type="InterPro" id="IPR027996">
    <property type="entry name" value="TEDC1_dom"/>
</dbReference>
<feature type="coiled-coil region" evidence="1">
    <location>
        <begin position="395"/>
        <end position="422"/>
    </location>
</feature>
<dbReference type="Pfam" id="PF14970">
    <property type="entry name" value="TEDC1"/>
    <property type="match status" value="1"/>
</dbReference>
<keyword evidence="4" id="KW-1185">Reference proteome</keyword>
<evidence type="ECO:0000256" key="1">
    <source>
        <dbReference type="SAM" id="Coils"/>
    </source>
</evidence>
<comment type="caution">
    <text evidence="3">The sequence shown here is derived from an EMBL/GenBank/DDBJ whole genome shotgun (WGS) entry which is preliminary data.</text>
</comment>